<dbReference type="InterPro" id="IPR052901">
    <property type="entry name" value="Bact_TGase-like"/>
</dbReference>
<evidence type="ECO:0000256" key="2">
    <source>
        <dbReference type="SAM" id="Phobius"/>
    </source>
</evidence>
<evidence type="ECO:0000313" key="4">
    <source>
        <dbReference type="EMBL" id="QYX30369.1"/>
    </source>
</evidence>
<feature type="domain" description="Transglutaminase-like" evidence="3">
    <location>
        <begin position="683"/>
        <end position="754"/>
    </location>
</feature>
<dbReference type="NCBIfam" id="NF037963">
    <property type="entry name" value="heterocyst_HetZ"/>
    <property type="match status" value="1"/>
</dbReference>
<keyword evidence="2" id="KW-1133">Transmembrane helix</keyword>
<dbReference type="Pfam" id="PF01841">
    <property type="entry name" value="Transglut_core"/>
    <property type="match status" value="1"/>
</dbReference>
<dbReference type="SMART" id="SM00460">
    <property type="entry name" value="TGc"/>
    <property type="match status" value="1"/>
</dbReference>
<organism evidence="4 5">
    <name type="scientific">Sphaerospermopsis torques-reginae ITEP-024</name>
    <dbReference type="NCBI Taxonomy" id="984208"/>
    <lineage>
        <taxon>Bacteria</taxon>
        <taxon>Bacillati</taxon>
        <taxon>Cyanobacteriota</taxon>
        <taxon>Cyanophyceae</taxon>
        <taxon>Nostocales</taxon>
        <taxon>Aphanizomenonaceae</taxon>
        <taxon>Sphaerospermopsis</taxon>
        <taxon>Sphaerospermopsis torques-reginae</taxon>
    </lineage>
</organism>
<feature type="transmembrane region" description="Helical" evidence="2">
    <location>
        <begin position="816"/>
        <end position="838"/>
    </location>
</feature>
<dbReference type="InterPro" id="IPR049778">
    <property type="entry name" value="HetZ-like"/>
</dbReference>
<dbReference type="InterPro" id="IPR025403">
    <property type="entry name" value="TgpA-like_C"/>
</dbReference>
<sequence length="936" mass="107544">MNWPATATTQGDKSIGVEVIFQFLLKELQQSTKAAKKNCRDVALRIAGEVLRICNESKRIQASGDIESSAMTLARHRLQQCLRYYQLGSNRGRVELHSTLSAIIYRYINPPQKQLSYQGRLTIIEDFLQSFYLESLNAFRRENQQPSTYRPQTLLELAEYMAFTERYAKRRIPLPGRQQQLIILRAQTFSQQQPPETSVDIEQAAEGSSGEADGSWEEPAIQQLRAAMAMQAEPEPEEDTLRSVVINELMNYLEQRQQSDCADYFSLRLKDLSAQEIESILGLTPRQRDYLQQRFKYHLIRFSLLHHWELVHEWLDVSLPTNLGLTSHQWQLYTGKLDDKDRSLLDLKQQGETDETIAKTNFKVLIVNFLVILGLGLGIFAVLPRFPGYQLRSFPVSTPIQLQGEFTGRSIINPGYVREGNGGGDGNGNADATGQGSSGEPGTVDSNFYYGFNSEMNQNLRGEMKPKVVMRVRSQAEGFWRVLAFDQYTGKGWKISRNDDVTTLRRSSWSYKIDLDLPLIKTPTREVVQTYNVVSDLPNLIPALSYPKEIYFPGPVIAVDQEGGLRSPVQLSEGMTYTVLSEVPYRDRTLLGKADTKYPKEIKDYYLQIPPEIADKVRQKTEAILADYNRQRVSRTEDVRTLNSVYEKTLYLAQYLKQNYSFPENPLGLPHLDKNDDLVESFLFKHQGGYPDHFSTVLTVMLRSIGIPARLVAGFAPGEFNPFTGMYIVKNTDAYAMTEVYFPKYGWFAFDPIPNHPLIPPSIEEYQTFSVLRQFWNWIAGWLPSPVTGLLNGLFGTLFRWLFRAIAWFFSLFSQGWVGIFTGLIVGTITAFFGWLGWVQWKKWLNRKWLKKLPPMERLYQQMLQWTAEKGLGKHPAQTPLEYAQVSYNQHPRETAQVIDEICQAYVSWRYGGNSPNWQELQQRWKELQKMKAISK</sequence>
<dbReference type="InterPro" id="IPR021878">
    <property type="entry name" value="TgpA_N"/>
</dbReference>
<keyword evidence="5" id="KW-1185">Reference proteome</keyword>
<evidence type="ECO:0000256" key="1">
    <source>
        <dbReference type="SAM" id="MobiDB-lite"/>
    </source>
</evidence>
<keyword evidence="2" id="KW-0812">Transmembrane</keyword>
<dbReference type="Proteomes" id="UP000826540">
    <property type="component" value="Chromosome"/>
</dbReference>
<dbReference type="Gene3D" id="3.10.620.30">
    <property type="match status" value="1"/>
</dbReference>
<name>A0ABX8WVF0_9CYAN</name>
<gene>
    <name evidence="4" type="primary">hetZ</name>
    <name evidence="4" type="ORF">K2F26_15720</name>
</gene>
<dbReference type="InterPro" id="IPR038765">
    <property type="entry name" value="Papain-like_cys_pep_sf"/>
</dbReference>
<feature type="transmembrane region" description="Helical" evidence="2">
    <location>
        <begin position="364"/>
        <end position="383"/>
    </location>
</feature>
<dbReference type="Pfam" id="PF11992">
    <property type="entry name" value="TgpA_N"/>
    <property type="match status" value="1"/>
</dbReference>
<keyword evidence="2" id="KW-0472">Membrane</keyword>
<dbReference type="Pfam" id="PF13559">
    <property type="entry name" value="DUF4129"/>
    <property type="match status" value="1"/>
</dbReference>
<accession>A0ABX8WVF0</accession>
<protein>
    <submittedName>
        <fullName evidence="4">Heterocyst differentiation protein HetZ</fullName>
    </submittedName>
</protein>
<proteinExistence type="predicted"/>
<evidence type="ECO:0000313" key="5">
    <source>
        <dbReference type="Proteomes" id="UP000826540"/>
    </source>
</evidence>
<feature type="region of interest" description="Disordered" evidence="1">
    <location>
        <begin position="417"/>
        <end position="442"/>
    </location>
</feature>
<dbReference type="PANTHER" id="PTHR42736:SF1">
    <property type="entry name" value="PROTEIN-GLUTAMINE GAMMA-GLUTAMYLTRANSFERASE"/>
    <property type="match status" value="1"/>
</dbReference>
<dbReference type="InterPro" id="IPR002931">
    <property type="entry name" value="Transglutaminase-like"/>
</dbReference>
<dbReference type="PANTHER" id="PTHR42736">
    <property type="entry name" value="PROTEIN-GLUTAMINE GAMMA-GLUTAMYLTRANSFERASE"/>
    <property type="match status" value="1"/>
</dbReference>
<reference evidence="4 5" key="1">
    <citation type="journal article" date="2022" name="J. Am. Chem. Soc.">
        <title>Biosynthesis of Guanitoxin Enables Global Environmental Detection in Freshwater Cyanobacteria.</title>
        <authorList>
            <person name="Lima S.T."/>
            <person name="Fallon T.R."/>
            <person name="Cordoza J.L."/>
            <person name="Chekan J.R."/>
            <person name="Delbaje E."/>
            <person name="Hopiavuori A.R."/>
            <person name="Alvarenga D.O."/>
            <person name="Wood S.M."/>
            <person name="Luhavaya H."/>
            <person name="Baumgartner J.T."/>
            <person name="Dorr F.A."/>
            <person name="Etchegaray A."/>
            <person name="Pinto E."/>
            <person name="McKinnie S.M.K."/>
            <person name="Fiore M.F."/>
            <person name="Moore B.S."/>
        </authorList>
    </citation>
    <scope>NUCLEOTIDE SEQUENCE [LARGE SCALE GENOMIC DNA]</scope>
    <source>
        <strain evidence="4 5">ITEP-024</strain>
    </source>
</reference>
<evidence type="ECO:0000259" key="3">
    <source>
        <dbReference type="SMART" id="SM00460"/>
    </source>
</evidence>
<dbReference type="EMBL" id="CP080598">
    <property type="protein sequence ID" value="QYX30369.1"/>
    <property type="molecule type" value="Genomic_DNA"/>
</dbReference>
<feature type="region of interest" description="Disordered" evidence="1">
    <location>
        <begin position="189"/>
        <end position="216"/>
    </location>
</feature>
<dbReference type="SUPFAM" id="SSF54001">
    <property type="entry name" value="Cysteine proteinases"/>
    <property type="match status" value="1"/>
</dbReference>